<dbReference type="Proteomes" id="UP000242715">
    <property type="component" value="Unassembled WGS sequence"/>
</dbReference>
<protein>
    <recommendedName>
        <fullName evidence="4">PGG domain-containing protein</fullName>
    </recommendedName>
</protein>
<proteinExistence type="predicted"/>
<name>A0A2Z6N4V4_TRISU</name>
<accession>A0A2Z6N4V4</accession>
<evidence type="ECO:0000313" key="3">
    <source>
        <dbReference type="Proteomes" id="UP000242715"/>
    </source>
</evidence>
<sequence length="170" mass="19549">MENRYESYLGNGGEPIRYVSGMDFKSAYNPDKVLKLALQDITLRMRTLGKKKIGDPKDNELISETPILTAARNGIVEIVNELITKLPHSIYEVNSENKNVLLVAVENRRTIVVEGIRKLFEEHNQMEIFDNIIQGVDKKENTVLHLAATSDQDWNIFGAALKMMWHFKWF</sequence>
<dbReference type="PANTHER" id="PTHR24177:SF332">
    <property type="entry name" value="REPEAT PROTEIN, PUTATIVE-RELATED"/>
    <property type="match status" value="1"/>
</dbReference>
<dbReference type="AlphaFoldDB" id="A0A2Z6N4V4"/>
<keyword evidence="3" id="KW-1185">Reference proteome</keyword>
<gene>
    <name evidence="2" type="ORF">TSUD_67490</name>
</gene>
<dbReference type="SUPFAM" id="SSF48403">
    <property type="entry name" value="Ankyrin repeat"/>
    <property type="match status" value="1"/>
</dbReference>
<dbReference type="OrthoDB" id="1426292at2759"/>
<evidence type="ECO:0000256" key="1">
    <source>
        <dbReference type="ARBA" id="ARBA00004202"/>
    </source>
</evidence>
<dbReference type="PANTHER" id="PTHR24177">
    <property type="entry name" value="CASKIN"/>
    <property type="match status" value="1"/>
</dbReference>
<evidence type="ECO:0008006" key="4">
    <source>
        <dbReference type="Google" id="ProtNLM"/>
    </source>
</evidence>
<dbReference type="EMBL" id="DF973735">
    <property type="protein sequence ID" value="GAU38886.1"/>
    <property type="molecule type" value="Genomic_DNA"/>
</dbReference>
<reference evidence="3" key="1">
    <citation type="journal article" date="2017" name="Front. Plant Sci.">
        <title>Climate Clever Clovers: New Paradigm to Reduce the Environmental Footprint of Ruminants by Breeding Low Methanogenic Forages Utilizing Haplotype Variation.</title>
        <authorList>
            <person name="Kaur P."/>
            <person name="Appels R."/>
            <person name="Bayer P.E."/>
            <person name="Keeble-Gagnere G."/>
            <person name="Wang J."/>
            <person name="Hirakawa H."/>
            <person name="Shirasawa K."/>
            <person name="Vercoe P."/>
            <person name="Stefanova K."/>
            <person name="Durmic Z."/>
            <person name="Nichols P."/>
            <person name="Revell C."/>
            <person name="Isobe S.N."/>
            <person name="Edwards D."/>
            <person name="Erskine W."/>
        </authorList>
    </citation>
    <scope>NUCLEOTIDE SEQUENCE [LARGE SCALE GENOMIC DNA]</scope>
    <source>
        <strain evidence="3">cv. Daliak</strain>
    </source>
</reference>
<dbReference type="GO" id="GO:0005886">
    <property type="term" value="C:plasma membrane"/>
    <property type="evidence" value="ECO:0007669"/>
    <property type="project" value="UniProtKB-SubCell"/>
</dbReference>
<comment type="subcellular location">
    <subcellularLocation>
        <location evidence="1">Cell membrane</location>
        <topology evidence="1">Peripheral membrane protein</topology>
    </subcellularLocation>
</comment>
<dbReference type="InterPro" id="IPR036770">
    <property type="entry name" value="Ankyrin_rpt-contain_sf"/>
</dbReference>
<organism evidence="2 3">
    <name type="scientific">Trifolium subterraneum</name>
    <name type="common">Subterranean clover</name>
    <dbReference type="NCBI Taxonomy" id="3900"/>
    <lineage>
        <taxon>Eukaryota</taxon>
        <taxon>Viridiplantae</taxon>
        <taxon>Streptophyta</taxon>
        <taxon>Embryophyta</taxon>
        <taxon>Tracheophyta</taxon>
        <taxon>Spermatophyta</taxon>
        <taxon>Magnoliopsida</taxon>
        <taxon>eudicotyledons</taxon>
        <taxon>Gunneridae</taxon>
        <taxon>Pentapetalae</taxon>
        <taxon>rosids</taxon>
        <taxon>fabids</taxon>
        <taxon>Fabales</taxon>
        <taxon>Fabaceae</taxon>
        <taxon>Papilionoideae</taxon>
        <taxon>50 kb inversion clade</taxon>
        <taxon>NPAAA clade</taxon>
        <taxon>Hologalegina</taxon>
        <taxon>IRL clade</taxon>
        <taxon>Trifolieae</taxon>
        <taxon>Trifolium</taxon>
    </lineage>
</organism>
<dbReference type="Gene3D" id="1.25.40.20">
    <property type="entry name" value="Ankyrin repeat-containing domain"/>
    <property type="match status" value="1"/>
</dbReference>
<evidence type="ECO:0000313" key="2">
    <source>
        <dbReference type="EMBL" id="GAU38886.1"/>
    </source>
</evidence>